<dbReference type="GO" id="GO:0046872">
    <property type="term" value="F:metal ion binding"/>
    <property type="evidence" value="ECO:0007669"/>
    <property type="project" value="UniProtKB-KW"/>
</dbReference>
<dbReference type="InterPro" id="IPR004558">
    <property type="entry name" value="Coprogen_oxidase_HemN"/>
</dbReference>
<dbReference type="GO" id="GO:0006782">
    <property type="term" value="P:protoporphyrinogen IX biosynthetic process"/>
    <property type="evidence" value="ECO:0007669"/>
    <property type="project" value="UniProtKB-UniPathway"/>
</dbReference>
<dbReference type="InterPro" id="IPR006638">
    <property type="entry name" value="Elp3/MiaA/NifB-like_rSAM"/>
</dbReference>
<feature type="binding site" evidence="16">
    <location>
        <position position="127"/>
    </location>
    <ligand>
        <name>S-adenosyl-L-methionine</name>
        <dbReference type="ChEBI" id="CHEBI:59789"/>
        <label>1</label>
    </ligand>
</feature>
<evidence type="ECO:0000259" key="19">
    <source>
        <dbReference type="PROSITE" id="PS51918"/>
    </source>
</evidence>
<dbReference type="PIRSF" id="PIRSF000167">
    <property type="entry name" value="HemN"/>
    <property type="match status" value="1"/>
</dbReference>
<dbReference type="GO" id="GO:0051539">
    <property type="term" value="F:4 iron, 4 sulfur cluster binding"/>
    <property type="evidence" value="ECO:0007669"/>
    <property type="project" value="UniProtKB-KW"/>
</dbReference>
<comment type="similarity">
    <text evidence="3 15">Belongs to the anaerobic coproporphyrinogen-III oxidase family.</text>
</comment>
<feature type="binding site" evidence="17">
    <location>
        <position position="80"/>
    </location>
    <ligand>
        <name>[4Fe-4S] cluster</name>
        <dbReference type="ChEBI" id="CHEBI:49883"/>
        <note>4Fe-4S-S-AdoMet</note>
    </ligand>
</feature>
<comment type="pathway">
    <text evidence="2 15">Porphyrin-containing compound metabolism; protoporphyrin-IX biosynthesis; protoporphyrinogen-IX from coproporphyrinogen-III (AdoMet route): step 1/1.</text>
</comment>
<keyword evidence="6 15" id="KW-0963">Cytoplasm</keyword>
<evidence type="ECO:0000256" key="8">
    <source>
        <dbReference type="ARBA" id="ARBA00022723"/>
    </source>
</evidence>
<dbReference type="SMART" id="SM00729">
    <property type="entry name" value="Elp3"/>
    <property type="match status" value="1"/>
</dbReference>
<feature type="binding site" evidence="16">
    <location>
        <position position="199"/>
    </location>
    <ligand>
        <name>S-adenosyl-L-methionine</name>
        <dbReference type="ChEBI" id="CHEBI:59789"/>
        <label>2</label>
    </ligand>
</feature>
<feature type="region of interest" description="Disordered" evidence="18">
    <location>
        <begin position="1"/>
        <end position="22"/>
    </location>
</feature>
<keyword evidence="12 15" id="KW-0627">Porphyrin biosynthesis</keyword>
<evidence type="ECO:0000256" key="15">
    <source>
        <dbReference type="PIRNR" id="PIRNR000167"/>
    </source>
</evidence>
<evidence type="ECO:0000256" key="6">
    <source>
        <dbReference type="ARBA" id="ARBA00022490"/>
    </source>
</evidence>
<accession>I3THP1</accession>
<dbReference type="EMBL" id="CP003236">
    <property type="protein sequence ID" value="AFK52279.1"/>
    <property type="molecule type" value="Genomic_DNA"/>
</dbReference>
<organism evidence="20 21">
    <name type="scientific">Tistrella mobilis (strain KA081020-065)</name>
    <dbReference type="NCBI Taxonomy" id="1110502"/>
    <lineage>
        <taxon>Bacteria</taxon>
        <taxon>Pseudomonadati</taxon>
        <taxon>Pseudomonadota</taxon>
        <taxon>Alphaproteobacteria</taxon>
        <taxon>Geminicoccales</taxon>
        <taxon>Geminicoccaceae</taxon>
        <taxon>Tistrella</taxon>
    </lineage>
</organism>
<dbReference type="InterPro" id="IPR058240">
    <property type="entry name" value="rSAM_sf"/>
</dbReference>
<dbReference type="PROSITE" id="PS51918">
    <property type="entry name" value="RADICAL_SAM"/>
    <property type="match status" value="1"/>
</dbReference>
<evidence type="ECO:0000256" key="7">
    <source>
        <dbReference type="ARBA" id="ARBA00022691"/>
    </source>
</evidence>
<dbReference type="InterPro" id="IPR023404">
    <property type="entry name" value="rSAM_horseshoe"/>
</dbReference>
<keyword evidence="10 15" id="KW-0408">Iron</keyword>
<dbReference type="eggNOG" id="COG0635">
    <property type="taxonomic scope" value="Bacteria"/>
</dbReference>
<dbReference type="RefSeq" id="WP_014743959.1">
    <property type="nucleotide sequence ID" value="NC_017956.1"/>
</dbReference>
<dbReference type="PATRIC" id="fig|1110502.3.peg.453"/>
<feature type="binding site" evidence="16">
    <location>
        <begin position="82"/>
        <end position="84"/>
    </location>
    <ligand>
        <name>S-adenosyl-L-methionine</name>
        <dbReference type="ChEBI" id="CHEBI:59789"/>
        <label>2</label>
    </ligand>
</feature>
<dbReference type="SFLD" id="SFLDG01065">
    <property type="entry name" value="anaerobic_coproporphyrinogen-I"/>
    <property type="match status" value="1"/>
</dbReference>
<evidence type="ECO:0000313" key="20">
    <source>
        <dbReference type="EMBL" id="AFK52279.1"/>
    </source>
</evidence>
<keyword evidence="5 15" id="KW-0004">4Fe-4S</keyword>
<dbReference type="Proteomes" id="UP000005258">
    <property type="component" value="Chromosome"/>
</dbReference>
<evidence type="ECO:0000256" key="13">
    <source>
        <dbReference type="ARBA" id="ARBA00024295"/>
    </source>
</evidence>
<keyword evidence="9 15" id="KW-0560">Oxidoreductase</keyword>
<feature type="binding site" evidence="16">
    <location>
        <position position="187"/>
    </location>
    <ligand>
        <name>S-adenosyl-L-methionine</name>
        <dbReference type="ChEBI" id="CHEBI:59789"/>
        <label>2</label>
    </ligand>
</feature>
<evidence type="ECO:0000256" key="5">
    <source>
        <dbReference type="ARBA" id="ARBA00022485"/>
    </source>
</evidence>
<dbReference type="InterPro" id="IPR034505">
    <property type="entry name" value="Coproporphyrinogen-III_oxidase"/>
</dbReference>
<name>I3THP1_TISMK</name>
<dbReference type="Pfam" id="PF06969">
    <property type="entry name" value="HemN_C"/>
    <property type="match status" value="1"/>
</dbReference>
<reference evidence="20 21" key="1">
    <citation type="journal article" date="2012" name="J. Am. Chem. Soc.">
        <title>Bacterial biosynthesis and maturation of the didemnin anti-cancer agents.</title>
        <authorList>
            <person name="Xu Y."/>
            <person name="Kersten R.D."/>
            <person name="Nam S.J."/>
            <person name="Lu L."/>
            <person name="Al-Suwailem A.M."/>
            <person name="Zheng H."/>
            <person name="Fenical W."/>
            <person name="Dorrestein P.C."/>
            <person name="Moore B.S."/>
            <person name="Qian P.Y."/>
        </authorList>
    </citation>
    <scope>NUCLEOTIDE SEQUENCE [LARGE SCALE GENOMIC DNA]</scope>
    <source>
        <strain evidence="20 21">KA081020-065</strain>
    </source>
</reference>
<evidence type="ECO:0000256" key="17">
    <source>
        <dbReference type="PIRSR" id="PIRSR000167-2"/>
    </source>
</evidence>
<evidence type="ECO:0000256" key="14">
    <source>
        <dbReference type="ARBA" id="ARBA00048321"/>
    </source>
</evidence>
<dbReference type="PANTHER" id="PTHR13932:SF6">
    <property type="entry name" value="OXYGEN-INDEPENDENT COPROPORPHYRINOGEN III OXIDASE"/>
    <property type="match status" value="1"/>
</dbReference>
<dbReference type="GO" id="GO:0004109">
    <property type="term" value="F:coproporphyrinogen oxidase activity"/>
    <property type="evidence" value="ECO:0007669"/>
    <property type="project" value="InterPro"/>
</dbReference>
<dbReference type="KEGG" id="tmo:TMO_0440"/>
<dbReference type="STRING" id="1110502.TMO_0440"/>
<evidence type="ECO:0000256" key="12">
    <source>
        <dbReference type="ARBA" id="ARBA00023244"/>
    </source>
</evidence>
<evidence type="ECO:0000256" key="10">
    <source>
        <dbReference type="ARBA" id="ARBA00023004"/>
    </source>
</evidence>
<feature type="binding site" evidence="16">
    <location>
        <position position="160"/>
    </location>
    <ligand>
        <name>S-adenosyl-L-methionine</name>
        <dbReference type="ChEBI" id="CHEBI:59789"/>
        <label>1</label>
    </ligand>
</feature>
<comment type="subcellular location">
    <subcellularLocation>
        <location evidence="1 15">Cytoplasm</location>
    </subcellularLocation>
</comment>
<evidence type="ECO:0000256" key="9">
    <source>
        <dbReference type="ARBA" id="ARBA00023002"/>
    </source>
</evidence>
<feature type="binding site" evidence="16">
    <location>
        <position position="344"/>
    </location>
    <ligand>
        <name>S-adenosyl-L-methionine</name>
        <dbReference type="ChEBI" id="CHEBI:59789"/>
        <label>1</label>
    </ligand>
</feature>
<evidence type="ECO:0000256" key="1">
    <source>
        <dbReference type="ARBA" id="ARBA00004496"/>
    </source>
</evidence>
<dbReference type="EC" id="1.3.98.3" evidence="15"/>
<dbReference type="Pfam" id="PF04055">
    <property type="entry name" value="Radical_SAM"/>
    <property type="match status" value="1"/>
</dbReference>
<dbReference type="SUPFAM" id="SSF102114">
    <property type="entry name" value="Radical SAM enzymes"/>
    <property type="match status" value="1"/>
</dbReference>
<dbReference type="GO" id="GO:0051989">
    <property type="term" value="F:coproporphyrinogen dehydrogenase activity"/>
    <property type="evidence" value="ECO:0007669"/>
    <property type="project" value="UniProtKB-EC"/>
</dbReference>
<evidence type="ECO:0000256" key="2">
    <source>
        <dbReference type="ARBA" id="ARBA00004785"/>
    </source>
</evidence>
<evidence type="ECO:0000256" key="18">
    <source>
        <dbReference type="SAM" id="MobiDB-lite"/>
    </source>
</evidence>
<keyword evidence="8 15" id="KW-0479">Metal-binding</keyword>
<protein>
    <recommendedName>
        <fullName evidence="15">Coproporphyrinogen-III oxidase</fullName>
        <ecNumber evidence="15">1.3.98.3</ecNumber>
    </recommendedName>
</protein>
<feature type="binding site" evidence="17">
    <location>
        <position position="76"/>
    </location>
    <ligand>
        <name>[4Fe-4S] cluster</name>
        <dbReference type="ChEBI" id="CHEBI:49883"/>
        <note>4Fe-4S-S-AdoMet</note>
    </ligand>
</feature>
<dbReference type="Gene3D" id="1.10.10.920">
    <property type="match status" value="1"/>
</dbReference>
<gene>
    <name evidence="20" type="primary">hemN</name>
    <name evidence="20" type="ordered locus">TMO_0440</name>
</gene>
<feature type="binding site" evidence="16">
    <location>
        <position position="258"/>
    </location>
    <ligand>
        <name>S-adenosyl-L-methionine</name>
        <dbReference type="ChEBI" id="CHEBI:59789"/>
        <label>2</label>
    </ligand>
</feature>
<dbReference type="NCBIfam" id="TIGR00538">
    <property type="entry name" value="hemN"/>
    <property type="match status" value="1"/>
</dbReference>
<evidence type="ECO:0000313" key="21">
    <source>
        <dbReference type="Proteomes" id="UP000005258"/>
    </source>
</evidence>
<feature type="domain" description="Radical SAM core" evidence="19">
    <location>
        <begin position="61"/>
        <end position="295"/>
    </location>
</feature>
<feature type="binding site" evidence="16">
    <location>
        <position position="224"/>
    </location>
    <ligand>
        <name>S-adenosyl-L-methionine</name>
        <dbReference type="ChEBI" id="CHEBI:59789"/>
        <label>2</label>
    </ligand>
</feature>
<dbReference type="PANTHER" id="PTHR13932">
    <property type="entry name" value="COPROPORPHYRINIGEN III OXIDASE"/>
    <property type="match status" value="1"/>
</dbReference>
<dbReference type="InterPro" id="IPR010723">
    <property type="entry name" value="HemN_C"/>
</dbReference>
<dbReference type="InterPro" id="IPR007197">
    <property type="entry name" value="rSAM"/>
</dbReference>
<evidence type="ECO:0000256" key="11">
    <source>
        <dbReference type="ARBA" id="ARBA00023014"/>
    </source>
</evidence>
<dbReference type="GO" id="GO:0005737">
    <property type="term" value="C:cytoplasm"/>
    <property type="evidence" value="ECO:0007669"/>
    <property type="project" value="UniProtKB-SubCell"/>
</dbReference>
<evidence type="ECO:0000256" key="4">
    <source>
        <dbReference type="ARBA" id="ARBA00011245"/>
    </source>
</evidence>
<keyword evidence="21" id="KW-1185">Reference proteome</keyword>
<comment type="subunit">
    <text evidence="4">Monomer.</text>
</comment>
<comment type="function">
    <text evidence="13">Involved in the heme biosynthesis. Catalyzes the anaerobic oxidative decarboxylation of propionate groups of rings A and B of coproporphyrinogen III to yield the vinyl groups in protoporphyrinogen IX.</text>
</comment>
<feature type="binding site" evidence="16">
    <location>
        <position position="70"/>
    </location>
    <ligand>
        <name>S-adenosyl-L-methionine</name>
        <dbReference type="ChEBI" id="CHEBI:59789"/>
        <label>1</label>
    </ligand>
</feature>
<evidence type="ECO:0000256" key="16">
    <source>
        <dbReference type="PIRSR" id="PIRSR000167-1"/>
    </source>
</evidence>
<dbReference type="Gene3D" id="3.80.30.20">
    <property type="entry name" value="tm_1862 like domain"/>
    <property type="match status" value="1"/>
</dbReference>
<feature type="binding site" evidence="17">
    <location>
        <position position="83"/>
    </location>
    <ligand>
        <name>[4Fe-4S] cluster</name>
        <dbReference type="ChEBI" id="CHEBI:49883"/>
        <note>4Fe-4S-S-AdoMet</note>
    </ligand>
</feature>
<keyword evidence="7 15" id="KW-0949">S-adenosyl-L-methionine</keyword>
<dbReference type="HOGENOM" id="CLU_027579_3_0_5"/>
<comment type="catalytic activity">
    <reaction evidence="14 15">
        <text>coproporphyrinogen III + 2 S-adenosyl-L-methionine = protoporphyrinogen IX + 2 5'-deoxyadenosine + 2 L-methionine + 2 CO2</text>
        <dbReference type="Rhea" id="RHEA:15425"/>
        <dbReference type="ChEBI" id="CHEBI:16526"/>
        <dbReference type="ChEBI" id="CHEBI:17319"/>
        <dbReference type="ChEBI" id="CHEBI:57307"/>
        <dbReference type="ChEBI" id="CHEBI:57309"/>
        <dbReference type="ChEBI" id="CHEBI:57844"/>
        <dbReference type="ChEBI" id="CHEBI:59789"/>
        <dbReference type="EC" id="1.3.98.3"/>
    </reaction>
</comment>
<dbReference type="SFLD" id="SFLDS00029">
    <property type="entry name" value="Radical_SAM"/>
    <property type="match status" value="1"/>
</dbReference>
<keyword evidence="11 15" id="KW-0411">Iron-sulfur</keyword>
<sequence length="469" mass="50497">MATVVELRPAVQTSPAAPRGGEAMQTALRAARLPRYTSYPTALQFDAAVGPDQAAAWMRAVPADEPVSIYVHVPFCDTLCWFCGCHTRVVNVRGPIEAYVRSLVAEIEMVAEMLGRRHRVSHLHFGGGSPTILEPGDIDLIFRTLTRAFDIGTDAEIALEIDPRDLDPARLDAWATAGVNRASLGVQDLDPEVQKAINRIQPAEATAQAVRELRARGIHAINIDLVHGLPHQTVEGVIATVDQVLTLAPDRVALFGYAHVPTLKPHQRLVPEHALPGAVERLEQAEAAARRLMAAGYAGIGLDHFARPEDSLAVAQREGRLRRNFQGYTTDTATAILGFGPSAIGDLPGGYVQNTTDVRAWREAIAAGRLGTVRGVAVTADDLLRRAVIERLMCDHAVDVAAVAAGQGRDPAELADALERLAPLEMRGVVVRDGWKLTVPAGMTPDVQRVATCFDVYLNPAVRAMVAAE</sequence>
<dbReference type="AlphaFoldDB" id="I3THP1"/>
<evidence type="ECO:0000256" key="3">
    <source>
        <dbReference type="ARBA" id="ARBA00005493"/>
    </source>
</evidence>
<proteinExistence type="inferred from homology"/>
<dbReference type="UniPathway" id="UPA00251">
    <property type="reaction ID" value="UER00323"/>
</dbReference>
<comment type="cofactor">
    <cofactor evidence="15 17">
        <name>[4Fe-4S] cluster</name>
        <dbReference type="ChEBI" id="CHEBI:49883"/>
    </cofactor>
    <text evidence="15 17">Binds 1 [4Fe-4S] cluster. The cluster is coordinated with 3 cysteines and an exchangeable S-adenosyl-L-methionine.</text>
</comment>